<sequence>MVAAEYYWWVDGLLFSKLDRKRRMRNNSIIFDVVDWGTALGDDKKECCILNPQLVMPKSMPIVINDSVCKETLPVAPSVIISPEVIVSNSGNILDIGNGKADTTINKFVAHGDNSNVNSIAFGQEIFDNLDNMVANHMLTNVGNVVDLHIANYPTTSPILSSDAVAGGNVVLSK</sequence>
<comment type="caution">
    <text evidence="1">The sequence shown here is derived from an EMBL/GenBank/DDBJ whole genome shotgun (WGS) entry which is preliminary data.</text>
</comment>
<evidence type="ECO:0000313" key="2">
    <source>
        <dbReference type="Proteomes" id="UP001552299"/>
    </source>
</evidence>
<proteinExistence type="predicted"/>
<dbReference type="AlphaFoldDB" id="A0ABD0VCQ5"/>
<reference evidence="1 2" key="1">
    <citation type="journal article" date="2024" name="Plant Biotechnol. J.">
        <title>Dendrobium thyrsiflorum genome and its molecular insights into genes involved in important horticultural traits.</title>
        <authorList>
            <person name="Chen B."/>
            <person name="Wang J.Y."/>
            <person name="Zheng P.J."/>
            <person name="Li K.L."/>
            <person name="Liang Y.M."/>
            <person name="Chen X.F."/>
            <person name="Zhang C."/>
            <person name="Zhao X."/>
            <person name="He X."/>
            <person name="Zhang G.Q."/>
            <person name="Liu Z.J."/>
            <person name="Xu Q."/>
        </authorList>
    </citation>
    <scope>NUCLEOTIDE SEQUENCE [LARGE SCALE GENOMIC DNA]</scope>
    <source>
        <strain evidence="1">GZMU011</strain>
    </source>
</reference>
<evidence type="ECO:0000313" key="1">
    <source>
        <dbReference type="EMBL" id="KAL0922818.1"/>
    </source>
</evidence>
<name>A0ABD0VCQ5_DENTH</name>
<dbReference type="Proteomes" id="UP001552299">
    <property type="component" value="Unassembled WGS sequence"/>
</dbReference>
<dbReference type="EMBL" id="JANQDX010000006">
    <property type="protein sequence ID" value="KAL0922818.1"/>
    <property type="molecule type" value="Genomic_DNA"/>
</dbReference>
<accession>A0ABD0VCQ5</accession>
<organism evidence="1 2">
    <name type="scientific">Dendrobium thyrsiflorum</name>
    <name type="common">Pinecone-like raceme dendrobium</name>
    <name type="synonym">Orchid</name>
    <dbReference type="NCBI Taxonomy" id="117978"/>
    <lineage>
        <taxon>Eukaryota</taxon>
        <taxon>Viridiplantae</taxon>
        <taxon>Streptophyta</taxon>
        <taxon>Embryophyta</taxon>
        <taxon>Tracheophyta</taxon>
        <taxon>Spermatophyta</taxon>
        <taxon>Magnoliopsida</taxon>
        <taxon>Liliopsida</taxon>
        <taxon>Asparagales</taxon>
        <taxon>Orchidaceae</taxon>
        <taxon>Epidendroideae</taxon>
        <taxon>Malaxideae</taxon>
        <taxon>Dendrobiinae</taxon>
        <taxon>Dendrobium</taxon>
    </lineage>
</organism>
<keyword evidence="2" id="KW-1185">Reference proteome</keyword>
<gene>
    <name evidence="1" type="ORF">M5K25_006841</name>
</gene>
<protein>
    <submittedName>
        <fullName evidence="1">Uncharacterized protein</fullName>
    </submittedName>
</protein>